<organism evidence="11 12">
    <name type="scientific">Thermacetogenium phaeum (strain ATCC BAA-254 / DSM 26808 / PB)</name>
    <dbReference type="NCBI Taxonomy" id="1089553"/>
    <lineage>
        <taxon>Bacteria</taxon>
        <taxon>Bacillati</taxon>
        <taxon>Bacillota</taxon>
        <taxon>Clostridia</taxon>
        <taxon>Thermoanaerobacterales</taxon>
        <taxon>Thermoanaerobacteraceae</taxon>
        <taxon>Thermacetogenium</taxon>
    </lineage>
</organism>
<dbReference type="KEGG" id="tpz:Tph_c19400"/>
<evidence type="ECO:0000313" key="11">
    <source>
        <dbReference type="EMBL" id="AFV12134.1"/>
    </source>
</evidence>
<dbReference type="HOGENOM" id="CLU_039482_0_0_9"/>
<evidence type="ECO:0000256" key="4">
    <source>
        <dbReference type="ARBA" id="ARBA00022679"/>
    </source>
</evidence>
<dbReference type="GO" id="GO:0003677">
    <property type="term" value="F:DNA binding"/>
    <property type="evidence" value="ECO:0007669"/>
    <property type="project" value="UniProtKB-KW"/>
</dbReference>
<dbReference type="InterPro" id="IPR017985">
    <property type="entry name" value="MeTrfase_CN4_CS"/>
</dbReference>
<dbReference type="SUPFAM" id="SSF53335">
    <property type="entry name" value="S-adenosyl-L-methionine-dependent methyltransferases"/>
    <property type="match status" value="3"/>
</dbReference>
<protein>
    <recommendedName>
        <fullName evidence="2">site-specific DNA-methyltransferase (cytosine-N(4)-specific)</fullName>
        <ecNumber evidence="2">2.1.1.113</ecNumber>
    </recommendedName>
</protein>
<gene>
    <name evidence="11" type="ordered locus">Tph_c19400</name>
</gene>
<dbReference type="GO" id="GO:0008170">
    <property type="term" value="F:N-methyltransferase activity"/>
    <property type="evidence" value="ECO:0007669"/>
    <property type="project" value="InterPro"/>
</dbReference>
<dbReference type="PROSITE" id="PS00093">
    <property type="entry name" value="N4_MTASE"/>
    <property type="match status" value="1"/>
</dbReference>
<dbReference type="Pfam" id="PF01555">
    <property type="entry name" value="N6_N4_Mtase"/>
    <property type="match status" value="1"/>
</dbReference>
<keyword evidence="4 11" id="KW-0808">Transferase</keyword>
<dbReference type="OrthoDB" id="9773571at2"/>
<evidence type="ECO:0000256" key="8">
    <source>
        <dbReference type="ARBA" id="ARBA00049120"/>
    </source>
</evidence>
<dbReference type="GO" id="GO:0032259">
    <property type="term" value="P:methylation"/>
    <property type="evidence" value="ECO:0007669"/>
    <property type="project" value="UniProtKB-KW"/>
</dbReference>
<comment type="similarity">
    <text evidence="1">Belongs to the N(4)/N(6)-methyltransferase family. N(4) subfamily.</text>
</comment>
<dbReference type="Gene3D" id="3.40.50.150">
    <property type="entry name" value="Vaccinia Virus protein VP39"/>
    <property type="match status" value="2"/>
</dbReference>
<dbReference type="eggNOG" id="COG0863">
    <property type="taxonomic scope" value="Bacteria"/>
</dbReference>
<keyword evidence="6" id="KW-0680">Restriction system</keyword>
<reference evidence="11 12" key="1">
    <citation type="journal article" date="2012" name="BMC Genomics">
        <title>Genome-guided analysis of physiological and morphological traits of the fermentative acetate oxidizer Thermacetogenium phaeum.</title>
        <authorList>
            <person name="Oehler D."/>
            <person name="Poehlein A."/>
            <person name="Leimbach A."/>
            <person name="Muller N."/>
            <person name="Daniel R."/>
            <person name="Gottschalk G."/>
            <person name="Schink B."/>
        </authorList>
    </citation>
    <scope>NUCLEOTIDE SEQUENCE [LARGE SCALE GENOMIC DNA]</scope>
    <source>
        <strain evidence="12">ATCC BAA-254 / DSM 26808 / PB</strain>
    </source>
</reference>
<dbReference type="STRING" id="1089553.Tph_c19400"/>
<dbReference type="Proteomes" id="UP000000467">
    <property type="component" value="Chromosome"/>
</dbReference>
<dbReference type="EMBL" id="CP003732">
    <property type="protein sequence ID" value="AFV12134.1"/>
    <property type="molecule type" value="Genomic_DNA"/>
</dbReference>
<accession>K4LVU7</accession>
<dbReference type="InterPro" id="IPR029063">
    <property type="entry name" value="SAM-dependent_MTases_sf"/>
</dbReference>
<dbReference type="RefSeq" id="WP_015051011.1">
    <property type="nucleotide sequence ID" value="NC_018870.1"/>
</dbReference>
<evidence type="ECO:0000259" key="10">
    <source>
        <dbReference type="Pfam" id="PF01555"/>
    </source>
</evidence>
<evidence type="ECO:0000256" key="3">
    <source>
        <dbReference type="ARBA" id="ARBA00022603"/>
    </source>
</evidence>
<proteinExistence type="inferred from homology"/>
<feature type="compositionally biased region" description="Polar residues" evidence="9">
    <location>
        <begin position="523"/>
        <end position="534"/>
    </location>
</feature>
<feature type="region of interest" description="Disordered" evidence="9">
    <location>
        <begin position="507"/>
        <end position="534"/>
    </location>
</feature>
<name>K4LVU7_THEPS</name>
<keyword evidence="5" id="KW-0949">S-adenosyl-L-methionine</keyword>
<dbReference type="InterPro" id="IPR002941">
    <property type="entry name" value="DNA_methylase_N4/N6"/>
</dbReference>
<evidence type="ECO:0000313" key="12">
    <source>
        <dbReference type="Proteomes" id="UP000000467"/>
    </source>
</evidence>
<keyword evidence="3 11" id="KW-0489">Methyltransferase</keyword>
<keyword evidence="7" id="KW-0238">DNA-binding</keyword>
<dbReference type="GO" id="GO:0009307">
    <property type="term" value="P:DNA restriction-modification system"/>
    <property type="evidence" value="ECO:0007669"/>
    <property type="project" value="UniProtKB-KW"/>
</dbReference>
<evidence type="ECO:0000256" key="7">
    <source>
        <dbReference type="ARBA" id="ARBA00023125"/>
    </source>
</evidence>
<evidence type="ECO:0000256" key="5">
    <source>
        <dbReference type="ARBA" id="ARBA00022691"/>
    </source>
</evidence>
<comment type="catalytic activity">
    <reaction evidence="8">
        <text>a 2'-deoxycytidine in DNA + S-adenosyl-L-methionine = an N(4)-methyl-2'-deoxycytidine in DNA + S-adenosyl-L-homocysteine + H(+)</text>
        <dbReference type="Rhea" id="RHEA:16857"/>
        <dbReference type="Rhea" id="RHEA-COMP:11369"/>
        <dbReference type="Rhea" id="RHEA-COMP:13674"/>
        <dbReference type="ChEBI" id="CHEBI:15378"/>
        <dbReference type="ChEBI" id="CHEBI:57856"/>
        <dbReference type="ChEBI" id="CHEBI:59789"/>
        <dbReference type="ChEBI" id="CHEBI:85452"/>
        <dbReference type="ChEBI" id="CHEBI:137933"/>
        <dbReference type="EC" id="2.1.1.113"/>
    </reaction>
</comment>
<dbReference type="AlphaFoldDB" id="K4LVU7"/>
<dbReference type="GO" id="GO:0015667">
    <property type="term" value="F:site-specific DNA-methyltransferase (cytosine-N4-specific) activity"/>
    <property type="evidence" value="ECO:0007669"/>
    <property type="project" value="UniProtKB-EC"/>
</dbReference>
<evidence type="ECO:0000256" key="2">
    <source>
        <dbReference type="ARBA" id="ARBA00012185"/>
    </source>
</evidence>
<sequence>MNDLLDLNEAAAWASEFTNKYVTPTNISYLLQYGKVKKYSWNGKTLVSVEELKKYYEEYYSELRERYEERLGGDINWALSFARVKEKETTKHVHRLHPYKGKFIPQLVEYFLDGHTDDFKRDVYFRPGDIILDPFAGSGTTLVQAAELGMHAIGLDISYFNCLISEVKLLDYDLETIAAHCQEINRIIKAESSRLAGFDRELSELVSSINDEFFPSPEFKYSLARGTVDENRVVSEALTCLKDKYDALINRYGVELKGRLTGSDFLDTWLAAPVLREALAARKYLNRVESEKERKLLTVILSRTIRSCRLTPHYQLELLNKPVSGPYYCYKHRKICKPILSMARIFGRYSRDTINRLAEFGRLKKDAFSAVIDGDSRFINIFEEVKKRNEDFYKLLINKRIKGIFTSPPYVGQLDYHAQHEYAYELFGFNRRDDQEIGRSGRGKGSKAREEYIEGIADVLLNSKRYLADDFHAFIVANDEYGLYPEIARRAGLKIVQEFKRPVLNRTSRDRNPYGESIFHMVNNGSNSTSPDPD</sequence>
<evidence type="ECO:0000256" key="6">
    <source>
        <dbReference type="ARBA" id="ARBA00022747"/>
    </source>
</evidence>
<dbReference type="REBASE" id="55390">
    <property type="entry name" value="M.Tph12270I"/>
</dbReference>
<evidence type="ECO:0000256" key="9">
    <source>
        <dbReference type="SAM" id="MobiDB-lite"/>
    </source>
</evidence>
<feature type="domain" description="DNA methylase N-4/N-6" evidence="10">
    <location>
        <begin position="28"/>
        <end position="159"/>
    </location>
</feature>
<dbReference type="EC" id="2.1.1.113" evidence="2"/>
<evidence type="ECO:0000256" key="1">
    <source>
        <dbReference type="ARBA" id="ARBA00010203"/>
    </source>
</evidence>
<keyword evidence="12" id="KW-1185">Reference proteome</keyword>